<accession>A0A2M9XD00</accession>
<reference evidence="2 3" key="1">
    <citation type="submission" date="2017-07" db="EMBL/GenBank/DDBJ databases">
        <title>Leptospira spp. isolated from tropical soils.</title>
        <authorList>
            <person name="Thibeaux R."/>
            <person name="Iraola G."/>
            <person name="Ferres I."/>
            <person name="Bierque E."/>
            <person name="Girault D."/>
            <person name="Soupe-Gilbert M.-E."/>
            <person name="Picardeau M."/>
            <person name="Goarant C."/>
        </authorList>
    </citation>
    <scope>NUCLEOTIDE SEQUENCE [LARGE SCALE GENOMIC DNA]</scope>
    <source>
        <strain evidence="2 3">MCA1-C-A1</strain>
    </source>
</reference>
<dbReference type="AlphaFoldDB" id="A0A2M9XD00"/>
<gene>
    <name evidence="2" type="ORF">CH357_11810</name>
</gene>
<dbReference type="OrthoDB" id="9805815at2"/>
<dbReference type="InterPro" id="IPR000627">
    <property type="entry name" value="Intradiol_dOase_C"/>
</dbReference>
<dbReference type="PANTHER" id="PTHR34315">
    <property type="match status" value="1"/>
</dbReference>
<evidence type="ECO:0000259" key="1">
    <source>
        <dbReference type="Pfam" id="PF00775"/>
    </source>
</evidence>
<feature type="domain" description="Intradiol ring-cleavage dioxygenases" evidence="1">
    <location>
        <begin position="108"/>
        <end position="190"/>
    </location>
</feature>
<keyword evidence="3" id="KW-1185">Reference proteome</keyword>
<dbReference type="EMBL" id="NPDN01000005">
    <property type="protein sequence ID" value="PJZ25585.1"/>
    <property type="molecule type" value="Genomic_DNA"/>
</dbReference>
<dbReference type="Gene3D" id="2.60.130.10">
    <property type="entry name" value="Aromatic compound dioxygenase"/>
    <property type="match status" value="1"/>
</dbReference>
<dbReference type="SUPFAM" id="SSF49482">
    <property type="entry name" value="Aromatic compound dioxygenase"/>
    <property type="match status" value="1"/>
</dbReference>
<dbReference type="CDD" id="cd03457">
    <property type="entry name" value="intradiol_dioxygenase_like"/>
    <property type="match status" value="1"/>
</dbReference>
<evidence type="ECO:0000313" key="3">
    <source>
        <dbReference type="Proteomes" id="UP000232196"/>
    </source>
</evidence>
<sequence>MQRISKSFSHSIRENTEFELKRKDFLKSIFVSGAVFTGLANSCNSQKDNSTANLGLLQGILDTSSCNAADVSTSSVCALIPTETEGPYPLDLSSNSSYFRQDITEGKTGIPLSLILTIQNINDNCNPISNARVDVWHCDKDGYYSGYKESGYLGTKDYIGDTFCRGIQLTDSSGIVNFTTIYPGWYSGRVTHIHFQVYLNNGLVATSQIAFPEDITKVVYNTSLYSAHGQNTSVPGNCYDNIFNNSTSDLSLELCTITEDSSTGGYIASLTVGIAN</sequence>
<protein>
    <recommendedName>
        <fullName evidence="1">Intradiol ring-cleavage dioxygenases domain-containing protein</fullName>
    </recommendedName>
</protein>
<dbReference type="PANTHER" id="PTHR34315:SF1">
    <property type="entry name" value="INTRADIOL RING-CLEAVAGE DIOXYGENASES DOMAIN-CONTAINING PROTEIN-RELATED"/>
    <property type="match status" value="1"/>
</dbReference>
<proteinExistence type="predicted"/>
<organism evidence="2 3">
    <name type="scientific">Leptospira hartskeerlii</name>
    <dbReference type="NCBI Taxonomy" id="2023177"/>
    <lineage>
        <taxon>Bacteria</taxon>
        <taxon>Pseudomonadati</taxon>
        <taxon>Spirochaetota</taxon>
        <taxon>Spirochaetia</taxon>
        <taxon>Leptospirales</taxon>
        <taxon>Leptospiraceae</taxon>
        <taxon>Leptospira</taxon>
    </lineage>
</organism>
<dbReference type="Pfam" id="PF00775">
    <property type="entry name" value="Dioxygenase_C"/>
    <property type="match status" value="1"/>
</dbReference>
<dbReference type="Proteomes" id="UP000232196">
    <property type="component" value="Unassembled WGS sequence"/>
</dbReference>
<dbReference type="GO" id="GO:0016702">
    <property type="term" value="F:oxidoreductase activity, acting on single donors with incorporation of molecular oxygen, incorporation of two atoms of oxygen"/>
    <property type="evidence" value="ECO:0007669"/>
    <property type="project" value="InterPro"/>
</dbReference>
<dbReference type="GO" id="GO:0008199">
    <property type="term" value="F:ferric iron binding"/>
    <property type="evidence" value="ECO:0007669"/>
    <property type="project" value="InterPro"/>
</dbReference>
<dbReference type="InterPro" id="IPR015889">
    <property type="entry name" value="Intradiol_dOase_core"/>
</dbReference>
<comment type="caution">
    <text evidence="2">The sequence shown here is derived from an EMBL/GenBank/DDBJ whole genome shotgun (WGS) entry which is preliminary data.</text>
</comment>
<name>A0A2M9XD00_9LEPT</name>
<dbReference type="RefSeq" id="WP_100706953.1">
    <property type="nucleotide sequence ID" value="NZ_NPDL01000011.1"/>
</dbReference>
<evidence type="ECO:0000313" key="2">
    <source>
        <dbReference type="EMBL" id="PJZ25585.1"/>
    </source>
</evidence>